<dbReference type="Proteomes" id="UP000323000">
    <property type="component" value="Chromosome 3"/>
</dbReference>
<evidence type="ECO:0000259" key="4">
    <source>
        <dbReference type="Pfam" id="PF23559"/>
    </source>
</evidence>
<feature type="region of interest" description="Disordered" evidence="3">
    <location>
        <begin position="45"/>
        <end position="106"/>
    </location>
</feature>
<evidence type="ECO:0000313" key="6">
    <source>
        <dbReference type="EMBL" id="TXG66062.1"/>
    </source>
</evidence>
<dbReference type="PANTHER" id="PTHR47186">
    <property type="entry name" value="LEUCINE-RICH REPEAT-CONTAINING PROTEIN 57"/>
    <property type="match status" value="1"/>
</dbReference>
<dbReference type="Pfam" id="PF23559">
    <property type="entry name" value="WHD_DRP"/>
    <property type="match status" value="1"/>
</dbReference>
<dbReference type="SUPFAM" id="SSF52058">
    <property type="entry name" value="L domain-like"/>
    <property type="match status" value="1"/>
</dbReference>
<dbReference type="AlphaFoldDB" id="A0A5C7IBJ2"/>
<sequence>MASQPNASENLTIQGLIETISNLHNNLSEAMLFFPAASLQENHQNVNQGDDKEKDEGDSSNWDLGNCFQSSLPARLRDKTRKEKSRIKEEEKNENDGSTNSSNNHNSDCFQAINPLEKLCNDLNYMKSALTKLKVFEDDLSKPIETLKCSIENLHLNNILQTQASNGSIQTEQIQPKLREIRKELFNLKIKISSLHIISSTKSYANRYLSTSIGSNPNNATDDLPNLHTGNQFRQSSFFKEFQVMFENLHIRLRLCLLCFAVFPEDAVIKKRLLVHWWNGERLLDEEKTVEDSAHEILEDFVMKGFIKPVNRKYRKVANSFKMHTFVRSAVIMLAKEAGFFDYNPEGNPTSNFFSCDRACLVNAQWLETEKLDKLKTENLDKLKTLFNVSNQFPDFTLEWFSKMRRLRVLYLGRWQSSLYLERWHSSEEKCHIEVESTEFLKGLKYMEGLRLLSLHGISGIRELPSSISKLRSLRILDLRACYNLENIPKQVGSLKMLTNLDISECYLLDYMPKELLSLSELQVLKGFVITDAKHGSFCTLAELAGLEKLQKLSINVNSVAFSLEEIFTTLQKFEALLKLQVAWGGESLQAKPNKNSKEVRGEARNKGDEGDIKKKEKSAVKSTNQEKNTEGQEQDDEATRPNEANYSENNKKPKGGPAKAGIIRSKTMLKRSTTFEQANQGFPKKLEKLDLQCFPHETLPSSLSPENMKRLQKLYIRGGRLNSLGKVEEGHEKWVVEVLRFKYLNELKVSWRELQEDFPHLKYFEKFKCPKVTFCPCDSSGVWLR</sequence>
<feature type="compositionally biased region" description="Basic and acidic residues" evidence="3">
    <location>
        <begin position="75"/>
        <end position="95"/>
    </location>
</feature>
<feature type="region of interest" description="Disordered" evidence="3">
    <location>
        <begin position="590"/>
        <end position="665"/>
    </location>
</feature>
<dbReference type="Gene3D" id="1.10.10.10">
    <property type="entry name" value="Winged helix-like DNA-binding domain superfamily/Winged helix DNA-binding domain"/>
    <property type="match status" value="1"/>
</dbReference>
<dbReference type="InterPro" id="IPR055414">
    <property type="entry name" value="LRR_R13L4/SHOC2-like"/>
</dbReference>
<dbReference type="GO" id="GO:0006952">
    <property type="term" value="P:defense response"/>
    <property type="evidence" value="ECO:0007669"/>
    <property type="project" value="UniProtKB-KW"/>
</dbReference>
<evidence type="ECO:0000256" key="1">
    <source>
        <dbReference type="ARBA" id="ARBA00022737"/>
    </source>
</evidence>
<keyword evidence="1" id="KW-0677">Repeat</keyword>
<reference evidence="7" key="1">
    <citation type="journal article" date="2019" name="Gigascience">
        <title>De novo genome assembly of the endangered Acer yangbiense, a plant species with extremely small populations endemic to Yunnan Province, China.</title>
        <authorList>
            <person name="Yang J."/>
            <person name="Wariss H.M."/>
            <person name="Tao L."/>
            <person name="Zhang R."/>
            <person name="Yun Q."/>
            <person name="Hollingsworth P."/>
            <person name="Dao Z."/>
            <person name="Luo G."/>
            <person name="Guo H."/>
            <person name="Ma Y."/>
            <person name="Sun W."/>
        </authorList>
    </citation>
    <scope>NUCLEOTIDE SEQUENCE [LARGE SCALE GENOMIC DNA]</scope>
    <source>
        <strain evidence="7">cv. Malutang</strain>
    </source>
</reference>
<organism evidence="6 7">
    <name type="scientific">Acer yangbiense</name>
    <dbReference type="NCBI Taxonomy" id="1000413"/>
    <lineage>
        <taxon>Eukaryota</taxon>
        <taxon>Viridiplantae</taxon>
        <taxon>Streptophyta</taxon>
        <taxon>Embryophyta</taxon>
        <taxon>Tracheophyta</taxon>
        <taxon>Spermatophyta</taxon>
        <taxon>Magnoliopsida</taxon>
        <taxon>eudicotyledons</taxon>
        <taxon>Gunneridae</taxon>
        <taxon>Pentapetalae</taxon>
        <taxon>rosids</taxon>
        <taxon>malvids</taxon>
        <taxon>Sapindales</taxon>
        <taxon>Sapindaceae</taxon>
        <taxon>Hippocastanoideae</taxon>
        <taxon>Acereae</taxon>
        <taxon>Acer</taxon>
    </lineage>
</organism>
<keyword evidence="7" id="KW-1185">Reference proteome</keyword>
<feature type="domain" description="Disease resistance protein winged helix" evidence="4">
    <location>
        <begin position="262"/>
        <end position="327"/>
    </location>
</feature>
<dbReference type="InterPro" id="IPR058922">
    <property type="entry name" value="WHD_DRP"/>
</dbReference>
<feature type="compositionally biased region" description="Polar residues" evidence="3">
    <location>
        <begin position="96"/>
        <end position="106"/>
    </location>
</feature>
<feature type="compositionally biased region" description="Basic and acidic residues" evidence="3">
    <location>
        <begin position="596"/>
        <end position="620"/>
    </location>
</feature>
<feature type="compositionally biased region" description="Polar residues" evidence="3">
    <location>
        <begin position="59"/>
        <end position="72"/>
    </location>
</feature>
<dbReference type="OrthoDB" id="1110401at2759"/>
<dbReference type="InterPro" id="IPR036388">
    <property type="entry name" value="WH-like_DNA-bd_sf"/>
</dbReference>
<dbReference type="PANTHER" id="PTHR47186:SF54">
    <property type="entry name" value="DISEASE RESISTANCE RPP13-LIKE PROTEIN 4"/>
    <property type="match status" value="1"/>
</dbReference>
<dbReference type="Gene3D" id="3.80.10.10">
    <property type="entry name" value="Ribonuclease Inhibitor"/>
    <property type="match status" value="1"/>
</dbReference>
<evidence type="ECO:0000256" key="2">
    <source>
        <dbReference type="ARBA" id="ARBA00022821"/>
    </source>
</evidence>
<evidence type="ECO:0000256" key="3">
    <source>
        <dbReference type="SAM" id="MobiDB-lite"/>
    </source>
</evidence>
<keyword evidence="2" id="KW-0611">Plant defense</keyword>
<evidence type="ECO:0000259" key="5">
    <source>
        <dbReference type="Pfam" id="PF23598"/>
    </source>
</evidence>
<gene>
    <name evidence="6" type="ORF">EZV62_007337</name>
</gene>
<evidence type="ECO:0008006" key="8">
    <source>
        <dbReference type="Google" id="ProtNLM"/>
    </source>
</evidence>
<feature type="domain" description="Disease resistance R13L4/SHOC-2-like LRR" evidence="5">
    <location>
        <begin position="434"/>
        <end position="590"/>
    </location>
</feature>
<comment type="caution">
    <text evidence="6">The sequence shown here is derived from an EMBL/GenBank/DDBJ whole genome shotgun (WGS) entry which is preliminary data.</text>
</comment>
<accession>A0A5C7IBJ2</accession>
<evidence type="ECO:0000313" key="7">
    <source>
        <dbReference type="Proteomes" id="UP000323000"/>
    </source>
</evidence>
<proteinExistence type="predicted"/>
<dbReference type="EMBL" id="VAHF01000003">
    <property type="protein sequence ID" value="TXG66062.1"/>
    <property type="molecule type" value="Genomic_DNA"/>
</dbReference>
<protein>
    <recommendedName>
        <fullName evidence="8">Disease resistance RPP13-like protein 4</fullName>
    </recommendedName>
</protein>
<dbReference type="InterPro" id="IPR032675">
    <property type="entry name" value="LRR_dom_sf"/>
</dbReference>
<name>A0A5C7IBJ2_9ROSI</name>
<dbReference type="Pfam" id="PF23598">
    <property type="entry name" value="LRR_14"/>
    <property type="match status" value="1"/>
</dbReference>